<proteinExistence type="predicted"/>
<evidence type="ECO:0000313" key="2">
    <source>
        <dbReference type="EMBL" id="KOF76096.1"/>
    </source>
</evidence>
<gene>
    <name evidence="2" type="ORF">OCBIM_22033780mg</name>
</gene>
<feature type="transmembrane region" description="Helical" evidence="1">
    <location>
        <begin position="6"/>
        <end position="25"/>
    </location>
</feature>
<name>A0A0L8GGG2_OCTBM</name>
<accession>A0A0L8GGG2</accession>
<organism evidence="2">
    <name type="scientific">Octopus bimaculoides</name>
    <name type="common">California two-spotted octopus</name>
    <dbReference type="NCBI Taxonomy" id="37653"/>
    <lineage>
        <taxon>Eukaryota</taxon>
        <taxon>Metazoa</taxon>
        <taxon>Spiralia</taxon>
        <taxon>Lophotrochozoa</taxon>
        <taxon>Mollusca</taxon>
        <taxon>Cephalopoda</taxon>
        <taxon>Coleoidea</taxon>
        <taxon>Octopodiformes</taxon>
        <taxon>Octopoda</taxon>
        <taxon>Incirrata</taxon>
        <taxon>Octopodidae</taxon>
        <taxon>Octopus</taxon>
    </lineage>
</organism>
<sequence length="52" mass="5986">MLPIDVDGAAAAIVLFFPSFFLYFLPPLPTTKNKTFHEVLHLVNIHSYFYTK</sequence>
<dbReference type="EMBL" id="KQ421871">
    <property type="protein sequence ID" value="KOF76096.1"/>
    <property type="molecule type" value="Genomic_DNA"/>
</dbReference>
<keyword evidence="1" id="KW-0812">Transmembrane</keyword>
<dbReference type="AlphaFoldDB" id="A0A0L8GGG2"/>
<evidence type="ECO:0000256" key="1">
    <source>
        <dbReference type="SAM" id="Phobius"/>
    </source>
</evidence>
<reference evidence="2" key="1">
    <citation type="submission" date="2015-07" db="EMBL/GenBank/DDBJ databases">
        <title>MeaNS - Measles Nucleotide Surveillance Program.</title>
        <authorList>
            <person name="Tran T."/>
            <person name="Druce J."/>
        </authorList>
    </citation>
    <scope>NUCLEOTIDE SEQUENCE</scope>
    <source>
        <strain evidence="2">UCB-OBI-ISO-001</strain>
        <tissue evidence="2">Gonad</tissue>
    </source>
</reference>
<keyword evidence="1" id="KW-0472">Membrane</keyword>
<keyword evidence="1" id="KW-1133">Transmembrane helix</keyword>
<protein>
    <submittedName>
        <fullName evidence="2">Uncharacterized protein</fullName>
    </submittedName>
</protein>